<dbReference type="RefSeq" id="WP_230671769.1">
    <property type="nucleotide sequence ID" value="NZ_JAJNAY010000002.1"/>
</dbReference>
<name>A0A9Q3V782_9FLAO</name>
<dbReference type="Proteomes" id="UP001108025">
    <property type="component" value="Unassembled WGS sequence"/>
</dbReference>
<dbReference type="AlphaFoldDB" id="A0A9Q3V782"/>
<evidence type="ECO:0000313" key="2">
    <source>
        <dbReference type="Proteomes" id="UP001108025"/>
    </source>
</evidence>
<gene>
    <name evidence="1" type="ORF">LO744_17730</name>
</gene>
<dbReference type="EMBL" id="JAJNAY010000002">
    <property type="protein sequence ID" value="MCD1118684.1"/>
    <property type="molecule type" value="Genomic_DNA"/>
</dbReference>
<organism evidence="1 2">
    <name type="scientific">Chryseobacterium turcicum</name>
    <dbReference type="NCBI Taxonomy" id="2898076"/>
    <lineage>
        <taxon>Bacteria</taxon>
        <taxon>Pseudomonadati</taxon>
        <taxon>Bacteroidota</taxon>
        <taxon>Flavobacteriia</taxon>
        <taxon>Flavobacteriales</taxon>
        <taxon>Weeksellaceae</taxon>
        <taxon>Chryseobacterium group</taxon>
        <taxon>Chryseobacterium</taxon>
    </lineage>
</organism>
<reference evidence="1" key="1">
    <citation type="submission" date="2021-11" db="EMBL/GenBank/DDBJ databases">
        <title>Description of novel Chryseobacterium species.</title>
        <authorList>
            <person name="Saticioglu I.B."/>
            <person name="Ay H."/>
            <person name="Altun S."/>
            <person name="Duman M."/>
        </authorList>
    </citation>
    <scope>NUCLEOTIDE SEQUENCE</scope>
    <source>
        <strain evidence="1">C-17</strain>
    </source>
</reference>
<comment type="caution">
    <text evidence="1">The sequence shown here is derived from an EMBL/GenBank/DDBJ whole genome shotgun (WGS) entry which is preliminary data.</text>
</comment>
<protein>
    <recommendedName>
        <fullName evidence="3">TonB C-terminal domain-containing protein</fullName>
    </recommendedName>
</protein>
<sequence>MKQIILILALFTFNFILSQKKDSKNETKIADRYQTTQPQDQSVPPPPRVTFPAQFPDGNKAFLKKIDQNINKENVKTLGKNLSTEIILKIDQQGNVLNISTYGKNENFNKEVKIAATKSTQNIIWTAGKNNQGEKVIDIVKIPYRFKNL</sequence>
<keyword evidence="2" id="KW-1185">Reference proteome</keyword>
<proteinExistence type="predicted"/>
<evidence type="ECO:0000313" key="1">
    <source>
        <dbReference type="EMBL" id="MCD1118684.1"/>
    </source>
</evidence>
<evidence type="ECO:0008006" key="3">
    <source>
        <dbReference type="Google" id="ProtNLM"/>
    </source>
</evidence>
<accession>A0A9Q3V782</accession>